<reference evidence="2" key="1">
    <citation type="submission" date="2020-05" db="EMBL/GenBank/DDBJ databases">
        <authorList>
            <person name="Chiriac C."/>
            <person name="Salcher M."/>
            <person name="Ghai R."/>
            <person name="Kavagutti S V."/>
        </authorList>
    </citation>
    <scope>NUCLEOTIDE SEQUENCE</scope>
</reference>
<accession>A0A6J7XT88</accession>
<dbReference type="InterPro" id="IPR002937">
    <property type="entry name" value="Amino_oxidase"/>
</dbReference>
<proteinExistence type="predicted"/>
<dbReference type="EMBL" id="CAFBSG010000001">
    <property type="protein sequence ID" value="CAB5239027.1"/>
    <property type="molecule type" value="Genomic_DNA"/>
</dbReference>
<gene>
    <name evidence="2" type="ORF">UFOPK3554_00037</name>
</gene>
<dbReference type="Pfam" id="PF01593">
    <property type="entry name" value="Amino_oxidase"/>
    <property type="match status" value="1"/>
</dbReference>
<dbReference type="Gene3D" id="3.50.50.60">
    <property type="entry name" value="FAD/NAD(P)-binding domain"/>
    <property type="match status" value="1"/>
</dbReference>
<sequence length="388" mass="41773">MPKPIVVVGAGLAGLNCALTLQDAGREVLLLEESDRAGGRIATDSVDGFLCDRGFQLINAGYPEIVRLDVIDELEFIEAPRIIEIAMGNKRIPVGDPRVLPLSAFRTQSGSMIEKAAVLKYLLRKPRTGTSMGGELRRAGTGKTYERVLKPFLTGVFLADPDYVGADYGKEAMKHFVRGTPGLPRTGAGQLPRALASRIGNFKTHTQVMRVRNESVLTSEGEIKAHAVVLATDLTTAAQLLDINEIPTLVGCITWYHACEESPSSTARLVVDGENRGPVYNSIVISHISPSYAPVGVHLISSTTGLGVTESEVRRHLSLMWHVETRNWTLIAKYEIPAALPLHSPQRGTAHGPQIDDSLFVAGDYRSVPSQNGALASGRLAAQAVLAI</sequence>
<dbReference type="GO" id="GO:0016491">
    <property type="term" value="F:oxidoreductase activity"/>
    <property type="evidence" value="ECO:0007669"/>
    <property type="project" value="InterPro"/>
</dbReference>
<name>A0A6J7XT88_9ZZZZ</name>
<organism evidence="2">
    <name type="scientific">freshwater metagenome</name>
    <dbReference type="NCBI Taxonomy" id="449393"/>
    <lineage>
        <taxon>unclassified sequences</taxon>
        <taxon>metagenomes</taxon>
        <taxon>ecological metagenomes</taxon>
    </lineage>
</organism>
<protein>
    <submittedName>
        <fullName evidence="2">Unannotated protein</fullName>
    </submittedName>
</protein>
<evidence type="ECO:0000313" key="2">
    <source>
        <dbReference type="EMBL" id="CAB5239027.1"/>
    </source>
</evidence>
<dbReference type="AlphaFoldDB" id="A0A6J7XT88"/>
<feature type="domain" description="Amine oxidase" evidence="1">
    <location>
        <begin position="12"/>
        <end position="386"/>
    </location>
</feature>
<dbReference type="InterPro" id="IPR036188">
    <property type="entry name" value="FAD/NAD-bd_sf"/>
</dbReference>
<evidence type="ECO:0000259" key="1">
    <source>
        <dbReference type="Pfam" id="PF01593"/>
    </source>
</evidence>
<dbReference type="PANTHER" id="PTHR42841">
    <property type="entry name" value="AMINE OXIDASE"/>
    <property type="match status" value="1"/>
</dbReference>
<dbReference type="SUPFAM" id="SSF51905">
    <property type="entry name" value="FAD/NAD(P)-binding domain"/>
    <property type="match status" value="1"/>
</dbReference>